<evidence type="ECO:0000256" key="2">
    <source>
        <dbReference type="ARBA" id="ARBA00008402"/>
    </source>
</evidence>
<feature type="compositionally biased region" description="Basic and acidic residues" evidence="8">
    <location>
        <begin position="458"/>
        <end position="474"/>
    </location>
</feature>
<dbReference type="SUPFAM" id="SSF48452">
    <property type="entry name" value="TPR-like"/>
    <property type="match status" value="1"/>
</dbReference>
<comment type="subcellular location">
    <subcellularLocation>
        <location evidence="1">Nucleus</location>
    </subcellularLocation>
</comment>
<dbReference type="InterPro" id="IPR019544">
    <property type="entry name" value="Tetratricopeptide_SHNi-TPR_dom"/>
</dbReference>
<name>A0A3Q3W2Q2_MOLML</name>
<evidence type="ECO:0000256" key="7">
    <source>
        <dbReference type="SAM" id="Coils"/>
    </source>
</evidence>
<sequence>SSAAAAAAADSSVDVMEEAKKLIGTGNKHLVMGDVVSAVTVFQDACSMLAAKYGETADECGEAFFLCGKSLLELARMENSVLGNALEGVPEESEEDQPNDSKIESANNLDEETRDELRIQVYDAMAEKEKAGEGELKSEDGSGDADVIEESGAKSPVKDMSRSEEPMNGKEESSVQEVNVNGVEKSPVGDSPTGSPGKESVKEVDSKEKPEEGKGESKTEPEEEEEDEGPEGSAFLDIKHNEEEEVGNLQLAWEMLEVAKVIYKRKENTDYQLMAAQTFLKLGEVSAESGNYPQALEDFQECLSLQLKHLPPHNRLLAETHYHVATTLCYMDQYSQAIQHYNSSIKVIETRLAMLQEVMATAEEEAAAEDNSEMEELKQLLPDIRERIEDAKESQKTASTASQAIQQTLGGASTSSAFQCENGGPSSSSAFIPVKSPDSASTSIAASDISHLVRKKRKPEEESPVKDTDAKQAKQEATVNGSSDSSASNGNGVEEGKSQEASDGLLTY</sequence>
<dbReference type="GO" id="GO:0034080">
    <property type="term" value="P:CENP-A containing chromatin assembly"/>
    <property type="evidence" value="ECO:0007669"/>
    <property type="project" value="TreeGrafter"/>
</dbReference>
<dbReference type="InterPro" id="IPR011990">
    <property type="entry name" value="TPR-like_helical_dom_sf"/>
</dbReference>
<dbReference type="GO" id="GO:0006335">
    <property type="term" value="P:DNA replication-dependent chromatin assembly"/>
    <property type="evidence" value="ECO:0007669"/>
    <property type="project" value="TreeGrafter"/>
</dbReference>
<evidence type="ECO:0000313" key="11">
    <source>
        <dbReference type="Proteomes" id="UP000261620"/>
    </source>
</evidence>
<evidence type="ECO:0000259" key="9">
    <source>
        <dbReference type="Pfam" id="PF10516"/>
    </source>
</evidence>
<feature type="compositionally biased region" description="Basic and acidic residues" evidence="8">
    <location>
        <begin position="128"/>
        <end position="140"/>
    </location>
</feature>
<dbReference type="Gene3D" id="1.25.40.10">
    <property type="entry name" value="Tetratricopeptide repeat domain"/>
    <property type="match status" value="1"/>
</dbReference>
<dbReference type="InterPro" id="IPR051730">
    <property type="entry name" value="NASP-like"/>
</dbReference>
<dbReference type="Pfam" id="PF10516">
    <property type="entry name" value="SHNi-TPR"/>
    <property type="match status" value="1"/>
</dbReference>
<feature type="region of interest" description="Disordered" evidence="8">
    <location>
        <begin position="88"/>
        <end position="115"/>
    </location>
</feature>
<evidence type="ECO:0000256" key="1">
    <source>
        <dbReference type="ARBA" id="ARBA00004123"/>
    </source>
</evidence>
<dbReference type="GO" id="GO:0042393">
    <property type="term" value="F:histone binding"/>
    <property type="evidence" value="ECO:0007669"/>
    <property type="project" value="TreeGrafter"/>
</dbReference>
<feature type="compositionally biased region" description="Basic and acidic residues" evidence="8">
    <location>
        <begin position="156"/>
        <end position="173"/>
    </location>
</feature>
<feature type="region of interest" description="Disordered" evidence="8">
    <location>
        <begin position="414"/>
        <end position="508"/>
    </location>
</feature>
<dbReference type="PANTHER" id="PTHR15081:SF1">
    <property type="entry name" value="NUCLEAR AUTOANTIGENIC SPERM PROTEIN"/>
    <property type="match status" value="1"/>
</dbReference>
<dbReference type="AlphaFoldDB" id="A0A3Q3W2Q2"/>
<feature type="compositionally biased region" description="Polar residues" evidence="8">
    <location>
        <begin position="414"/>
        <end position="430"/>
    </location>
</feature>
<dbReference type="STRING" id="94237.ENSMMOP00000002674"/>
<evidence type="ECO:0000256" key="4">
    <source>
        <dbReference type="ARBA" id="ARBA00022803"/>
    </source>
</evidence>
<dbReference type="PROSITE" id="PS50005">
    <property type="entry name" value="TPR"/>
    <property type="match status" value="1"/>
</dbReference>
<feature type="compositionally biased region" description="Acidic residues" evidence="8">
    <location>
        <begin position="89"/>
        <end position="98"/>
    </location>
</feature>
<evidence type="ECO:0000256" key="5">
    <source>
        <dbReference type="ARBA" id="ARBA00023242"/>
    </source>
</evidence>
<organism evidence="10 11">
    <name type="scientific">Mola mola</name>
    <name type="common">Ocean sunfish</name>
    <name type="synonym">Tetraodon mola</name>
    <dbReference type="NCBI Taxonomy" id="94237"/>
    <lineage>
        <taxon>Eukaryota</taxon>
        <taxon>Metazoa</taxon>
        <taxon>Chordata</taxon>
        <taxon>Craniata</taxon>
        <taxon>Vertebrata</taxon>
        <taxon>Euteleostomi</taxon>
        <taxon>Actinopterygii</taxon>
        <taxon>Neopterygii</taxon>
        <taxon>Teleostei</taxon>
        <taxon>Neoteleostei</taxon>
        <taxon>Acanthomorphata</taxon>
        <taxon>Eupercaria</taxon>
        <taxon>Tetraodontiformes</taxon>
        <taxon>Molidae</taxon>
        <taxon>Mola</taxon>
    </lineage>
</organism>
<dbReference type="OMA" id="QIKWRXL"/>
<feature type="region of interest" description="Disordered" evidence="8">
    <location>
        <begin position="128"/>
        <end position="232"/>
    </location>
</feature>
<dbReference type="GO" id="GO:0005654">
    <property type="term" value="C:nucleoplasm"/>
    <property type="evidence" value="ECO:0007669"/>
    <property type="project" value="TreeGrafter"/>
</dbReference>
<evidence type="ECO:0000256" key="3">
    <source>
        <dbReference type="ARBA" id="ARBA00022737"/>
    </source>
</evidence>
<accession>A0A3Q3W2Q2</accession>
<feature type="domain" description="Tetratricopeptide SHNi-TPR" evidence="9">
    <location>
        <begin position="276"/>
        <end position="313"/>
    </location>
</feature>
<feature type="compositionally biased region" description="Low complexity" evidence="8">
    <location>
        <begin position="480"/>
        <end position="492"/>
    </location>
</feature>
<keyword evidence="4 6" id="KW-0802">TPR repeat</keyword>
<keyword evidence="3" id="KW-0677">Repeat</keyword>
<protein>
    <recommendedName>
        <fullName evidence="9">Tetratricopeptide SHNi-TPR domain-containing protein</fullName>
    </recommendedName>
</protein>
<evidence type="ECO:0000256" key="6">
    <source>
        <dbReference type="PROSITE-ProRule" id="PRU00339"/>
    </source>
</evidence>
<dbReference type="SMART" id="SM00028">
    <property type="entry name" value="TPR"/>
    <property type="match status" value="2"/>
</dbReference>
<comment type="similarity">
    <text evidence="2">Belongs to the NASP family.</text>
</comment>
<feature type="compositionally biased region" description="Basic and acidic residues" evidence="8">
    <location>
        <begin position="199"/>
        <end position="220"/>
    </location>
</feature>
<evidence type="ECO:0000313" key="10">
    <source>
        <dbReference type="Ensembl" id="ENSMMOP00000002674.1"/>
    </source>
</evidence>
<reference evidence="10" key="1">
    <citation type="submission" date="2025-08" db="UniProtKB">
        <authorList>
            <consortium name="Ensembl"/>
        </authorList>
    </citation>
    <scope>IDENTIFICATION</scope>
</reference>
<proteinExistence type="inferred from homology"/>
<dbReference type="Ensembl" id="ENSMMOT00000002716.1">
    <property type="protein sequence ID" value="ENSMMOP00000002674.1"/>
    <property type="gene ID" value="ENSMMOG00000002166.1"/>
</dbReference>
<dbReference type="Proteomes" id="UP000261620">
    <property type="component" value="Unplaced"/>
</dbReference>
<keyword evidence="11" id="KW-1185">Reference proteome</keyword>
<reference evidence="10" key="2">
    <citation type="submission" date="2025-09" db="UniProtKB">
        <authorList>
            <consortium name="Ensembl"/>
        </authorList>
    </citation>
    <scope>IDENTIFICATION</scope>
</reference>
<feature type="compositionally biased region" description="Low complexity" evidence="8">
    <location>
        <begin position="436"/>
        <end position="450"/>
    </location>
</feature>
<feature type="coiled-coil region" evidence="7">
    <location>
        <begin position="345"/>
        <end position="394"/>
    </location>
</feature>
<keyword evidence="7" id="KW-0175">Coiled coil</keyword>
<dbReference type="InterPro" id="IPR019734">
    <property type="entry name" value="TPR_rpt"/>
</dbReference>
<feature type="repeat" description="TPR" evidence="6">
    <location>
        <begin position="276"/>
        <end position="309"/>
    </location>
</feature>
<feature type="compositionally biased region" description="Acidic residues" evidence="8">
    <location>
        <begin position="221"/>
        <end position="230"/>
    </location>
</feature>
<keyword evidence="5" id="KW-0539">Nucleus</keyword>
<dbReference type="PANTHER" id="PTHR15081">
    <property type="entry name" value="NUCLEAR AUTOANTIGENIC SPERM PROTEIN NASP -RELATED"/>
    <property type="match status" value="1"/>
</dbReference>
<evidence type="ECO:0000256" key="8">
    <source>
        <dbReference type="SAM" id="MobiDB-lite"/>
    </source>
</evidence>